<accession>A0A6J6SZY0</accession>
<keyword evidence="2" id="KW-1133">Transmembrane helix</keyword>
<dbReference type="InterPro" id="IPR019533">
    <property type="entry name" value="Peptidase_S26"/>
</dbReference>
<evidence type="ECO:0000313" key="4">
    <source>
        <dbReference type="EMBL" id="CAB4740442.1"/>
    </source>
</evidence>
<dbReference type="PANTHER" id="PTHR43390:SF1">
    <property type="entry name" value="CHLOROPLAST PROCESSING PEPTIDASE"/>
    <property type="match status" value="1"/>
</dbReference>
<comment type="similarity">
    <text evidence="1">Belongs to the peptidase S26 family.</text>
</comment>
<dbReference type="GO" id="GO:0004252">
    <property type="term" value="F:serine-type endopeptidase activity"/>
    <property type="evidence" value="ECO:0007669"/>
    <property type="project" value="InterPro"/>
</dbReference>
<evidence type="ECO:0000256" key="2">
    <source>
        <dbReference type="SAM" id="Phobius"/>
    </source>
</evidence>
<protein>
    <submittedName>
        <fullName evidence="4">Unannotated protein</fullName>
    </submittedName>
</protein>
<feature type="domain" description="Peptidase S26" evidence="3">
    <location>
        <begin position="15"/>
        <end position="205"/>
    </location>
</feature>
<dbReference type="GO" id="GO:0006465">
    <property type="term" value="P:signal peptide processing"/>
    <property type="evidence" value="ECO:0007669"/>
    <property type="project" value="InterPro"/>
</dbReference>
<name>A0A6J6SZY0_9ZZZZ</name>
<sequence>MGGESSGRQSWWDIPVTLILAFGMVLLITTFVAKPFSIPSGSMEDTLQVGDRVLVNRVVYHLRDIERGDVVVFDGTDSFVPATAVESRNPGAAVLAWVGQSVGVIPPDGTDFVKRVIGIGGDRVACCDETGRVTVNGVPLDEASYLYPGDSPSDQSFDVIVPEGMLWLMGDHRSNSADSRAHLGDPGGGMVPESRVVGRVMNVLWPLNRISSVPVPDSFAAVATAESG</sequence>
<dbReference type="InterPro" id="IPR036286">
    <property type="entry name" value="LexA/Signal_pep-like_sf"/>
</dbReference>
<dbReference type="CDD" id="cd06530">
    <property type="entry name" value="S26_SPase_I"/>
    <property type="match status" value="1"/>
</dbReference>
<keyword evidence="2" id="KW-0472">Membrane</keyword>
<dbReference type="SUPFAM" id="SSF51306">
    <property type="entry name" value="LexA/Signal peptidase"/>
    <property type="match status" value="1"/>
</dbReference>
<dbReference type="PANTHER" id="PTHR43390">
    <property type="entry name" value="SIGNAL PEPTIDASE I"/>
    <property type="match status" value="1"/>
</dbReference>
<proteinExistence type="inferred from homology"/>
<evidence type="ECO:0000259" key="3">
    <source>
        <dbReference type="Pfam" id="PF10502"/>
    </source>
</evidence>
<dbReference type="Gene3D" id="2.10.109.10">
    <property type="entry name" value="Umud Fragment, subunit A"/>
    <property type="match status" value="1"/>
</dbReference>
<dbReference type="AlphaFoldDB" id="A0A6J6SZY0"/>
<dbReference type="GO" id="GO:0016020">
    <property type="term" value="C:membrane"/>
    <property type="evidence" value="ECO:0007669"/>
    <property type="project" value="InterPro"/>
</dbReference>
<gene>
    <name evidence="4" type="ORF">UFOPK2810_00301</name>
</gene>
<evidence type="ECO:0000256" key="1">
    <source>
        <dbReference type="ARBA" id="ARBA00009370"/>
    </source>
</evidence>
<dbReference type="NCBIfam" id="TIGR02227">
    <property type="entry name" value="sigpep_I_bact"/>
    <property type="match status" value="1"/>
</dbReference>
<dbReference type="InterPro" id="IPR000223">
    <property type="entry name" value="Pept_S26A_signal_pept_1"/>
</dbReference>
<organism evidence="4">
    <name type="scientific">freshwater metagenome</name>
    <dbReference type="NCBI Taxonomy" id="449393"/>
    <lineage>
        <taxon>unclassified sequences</taxon>
        <taxon>metagenomes</taxon>
        <taxon>ecological metagenomes</taxon>
    </lineage>
</organism>
<feature type="transmembrane region" description="Helical" evidence="2">
    <location>
        <begin position="12"/>
        <end position="33"/>
    </location>
</feature>
<dbReference type="Pfam" id="PF10502">
    <property type="entry name" value="Peptidase_S26"/>
    <property type="match status" value="1"/>
</dbReference>
<reference evidence="4" key="1">
    <citation type="submission" date="2020-05" db="EMBL/GenBank/DDBJ databases">
        <authorList>
            <person name="Chiriac C."/>
            <person name="Salcher M."/>
            <person name="Ghai R."/>
            <person name="Kavagutti S V."/>
        </authorList>
    </citation>
    <scope>NUCLEOTIDE SEQUENCE</scope>
</reference>
<dbReference type="EMBL" id="CAEZYZ010000032">
    <property type="protein sequence ID" value="CAB4740442.1"/>
    <property type="molecule type" value="Genomic_DNA"/>
</dbReference>
<dbReference type="PRINTS" id="PR00727">
    <property type="entry name" value="LEADERPTASE"/>
</dbReference>
<keyword evidence="2" id="KW-0812">Transmembrane</keyword>